<gene>
    <name evidence="3" type="ORF">JOC28_001899</name>
</gene>
<reference evidence="3 4" key="1">
    <citation type="submission" date="2021-01" db="EMBL/GenBank/DDBJ databases">
        <title>Genomic Encyclopedia of Type Strains, Phase IV (KMG-IV): sequencing the most valuable type-strain genomes for metagenomic binning, comparative biology and taxonomic classification.</title>
        <authorList>
            <person name="Goeker M."/>
        </authorList>
    </citation>
    <scope>NUCLEOTIDE SEQUENCE [LARGE SCALE GENOMIC DNA]</scope>
    <source>
        <strain evidence="3 4">DSM 27382</strain>
    </source>
</reference>
<proteinExistence type="predicted"/>
<name>A0ABS2PU52_9STRE</name>
<dbReference type="SUPFAM" id="SSF116734">
    <property type="entry name" value="DNA methylase specificity domain"/>
    <property type="match status" value="1"/>
</dbReference>
<evidence type="ECO:0000256" key="2">
    <source>
        <dbReference type="ARBA" id="ARBA00023125"/>
    </source>
</evidence>
<evidence type="ECO:0000313" key="4">
    <source>
        <dbReference type="Proteomes" id="UP000697472"/>
    </source>
</evidence>
<dbReference type="EMBL" id="JAFBEH010000054">
    <property type="protein sequence ID" value="MBM7643588.1"/>
    <property type="molecule type" value="Genomic_DNA"/>
</dbReference>
<evidence type="ECO:0000256" key="1">
    <source>
        <dbReference type="ARBA" id="ARBA00022747"/>
    </source>
</evidence>
<sequence>MMTYIDELLKEHCPNGVEWKELGEVCEFIRGNGLQKKDFVEKGYPVIHYGQIYTYYGRYADTTKSYVNEETFIKLKKHTKISSEEISDGREYSLLFLYAKVEVSC</sequence>
<organism evidence="3 4">
    <name type="scientific">Streptococcus loxodontisalivarius</name>
    <dbReference type="NCBI Taxonomy" id="1349415"/>
    <lineage>
        <taxon>Bacteria</taxon>
        <taxon>Bacillati</taxon>
        <taxon>Bacillota</taxon>
        <taxon>Bacilli</taxon>
        <taxon>Lactobacillales</taxon>
        <taxon>Streptococcaceae</taxon>
        <taxon>Streptococcus</taxon>
    </lineage>
</organism>
<dbReference type="Proteomes" id="UP000697472">
    <property type="component" value="Unassembled WGS sequence"/>
</dbReference>
<comment type="caution">
    <text evidence="3">The sequence shown here is derived from an EMBL/GenBank/DDBJ whole genome shotgun (WGS) entry which is preliminary data.</text>
</comment>
<accession>A0ABS2PU52</accession>
<protein>
    <submittedName>
        <fullName evidence="3">Uncharacterized protein</fullName>
    </submittedName>
</protein>
<dbReference type="InterPro" id="IPR044946">
    <property type="entry name" value="Restrct_endonuc_typeI_TRD_sf"/>
</dbReference>
<dbReference type="Gene3D" id="3.90.220.20">
    <property type="entry name" value="DNA methylase specificity domains"/>
    <property type="match status" value="1"/>
</dbReference>
<keyword evidence="1" id="KW-0680">Restriction system</keyword>
<keyword evidence="4" id="KW-1185">Reference proteome</keyword>
<feature type="non-terminal residue" evidence="3">
    <location>
        <position position="105"/>
    </location>
</feature>
<keyword evidence="2" id="KW-0238">DNA-binding</keyword>
<evidence type="ECO:0000313" key="3">
    <source>
        <dbReference type="EMBL" id="MBM7643588.1"/>
    </source>
</evidence>